<evidence type="ECO:0000313" key="3">
    <source>
        <dbReference type="Proteomes" id="UP000008022"/>
    </source>
</evidence>
<dbReference type="HOGENOM" id="CLU_1858456_0_0_1"/>
<keyword evidence="3" id="KW-1185">Reference proteome</keyword>
<organism evidence="2 3">
    <name type="scientific">Oryza rufipogon</name>
    <name type="common">Brownbeard rice</name>
    <name type="synonym">Asian wild rice</name>
    <dbReference type="NCBI Taxonomy" id="4529"/>
    <lineage>
        <taxon>Eukaryota</taxon>
        <taxon>Viridiplantae</taxon>
        <taxon>Streptophyta</taxon>
        <taxon>Embryophyta</taxon>
        <taxon>Tracheophyta</taxon>
        <taxon>Spermatophyta</taxon>
        <taxon>Magnoliopsida</taxon>
        <taxon>Liliopsida</taxon>
        <taxon>Poales</taxon>
        <taxon>Poaceae</taxon>
        <taxon>BOP clade</taxon>
        <taxon>Oryzoideae</taxon>
        <taxon>Oryzeae</taxon>
        <taxon>Oryzinae</taxon>
        <taxon>Oryza</taxon>
    </lineage>
</organism>
<evidence type="ECO:0000313" key="2">
    <source>
        <dbReference type="EnsemblPlants" id="ORUFI05G04790.1"/>
    </source>
</evidence>
<proteinExistence type="predicted"/>
<dbReference type="Proteomes" id="UP000008022">
    <property type="component" value="Unassembled WGS sequence"/>
</dbReference>
<feature type="region of interest" description="Disordered" evidence="1">
    <location>
        <begin position="110"/>
        <end position="143"/>
    </location>
</feature>
<dbReference type="Gramene" id="ORUFI05G04790.1">
    <property type="protein sequence ID" value="ORUFI05G04790.1"/>
    <property type="gene ID" value="ORUFI05G04790"/>
</dbReference>
<reference evidence="2" key="2">
    <citation type="submission" date="2015-06" db="UniProtKB">
        <authorList>
            <consortium name="EnsemblPlants"/>
        </authorList>
    </citation>
    <scope>IDENTIFICATION</scope>
</reference>
<name>A0A0E0PI13_ORYRU</name>
<evidence type="ECO:0000256" key="1">
    <source>
        <dbReference type="SAM" id="MobiDB-lite"/>
    </source>
</evidence>
<accession>A0A0E0PI13</accession>
<reference evidence="3" key="1">
    <citation type="submission" date="2013-06" db="EMBL/GenBank/DDBJ databases">
        <authorList>
            <person name="Zhao Q."/>
        </authorList>
    </citation>
    <scope>NUCLEOTIDE SEQUENCE</scope>
    <source>
        <strain evidence="3">cv. W1943</strain>
    </source>
</reference>
<protein>
    <submittedName>
        <fullName evidence="2">Uncharacterized protein</fullName>
    </submittedName>
</protein>
<sequence length="160" mass="17207">MAGAGLHTSRASSDGLTGCLSLPPKLLHPAPADRDDNEEYGDEEDAVLVGIIRRIPCAFDNANHLLSCSPAATIRASRHASRLLSFSPTATVIPTGSLPLSHHPLHRWLPLSPLPPRHSRESGEKRREKGKKGEITTGSEYNPQQDDTFTVAIVVAATAY</sequence>
<dbReference type="EnsemblPlants" id="ORUFI05G04790.1">
    <property type="protein sequence ID" value="ORUFI05G04790.1"/>
    <property type="gene ID" value="ORUFI05G04790"/>
</dbReference>
<dbReference type="AlphaFoldDB" id="A0A0E0PI13"/>
<feature type="compositionally biased region" description="Basic and acidic residues" evidence="1">
    <location>
        <begin position="118"/>
        <end position="134"/>
    </location>
</feature>